<dbReference type="PANTHER" id="PTHR30026:SF20">
    <property type="entry name" value="OUTER MEMBRANE PROTEIN TOLC"/>
    <property type="match status" value="1"/>
</dbReference>
<dbReference type="NCBIfam" id="TIGR01844">
    <property type="entry name" value="type_I_sec_TolC"/>
    <property type="match status" value="1"/>
</dbReference>
<evidence type="ECO:0000313" key="10">
    <source>
        <dbReference type="EMBL" id="RMA82324.1"/>
    </source>
</evidence>
<dbReference type="GO" id="GO:0015562">
    <property type="term" value="F:efflux transmembrane transporter activity"/>
    <property type="evidence" value="ECO:0007669"/>
    <property type="project" value="InterPro"/>
</dbReference>
<dbReference type="GO" id="GO:0009279">
    <property type="term" value="C:cell outer membrane"/>
    <property type="evidence" value="ECO:0007669"/>
    <property type="project" value="UniProtKB-SubCell"/>
</dbReference>
<dbReference type="GO" id="GO:0015288">
    <property type="term" value="F:porin activity"/>
    <property type="evidence" value="ECO:0007669"/>
    <property type="project" value="TreeGrafter"/>
</dbReference>
<keyword evidence="11" id="KW-1185">Reference proteome</keyword>
<evidence type="ECO:0000256" key="5">
    <source>
        <dbReference type="ARBA" id="ARBA00022692"/>
    </source>
</evidence>
<dbReference type="Pfam" id="PF02321">
    <property type="entry name" value="OEP"/>
    <property type="match status" value="2"/>
</dbReference>
<dbReference type="Gene3D" id="1.20.1600.10">
    <property type="entry name" value="Outer membrane efflux proteins (OEP)"/>
    <property type="match status" value="1"/>
</dbReference>
<comment type="similarity">
    <text evidence="2">Belongs to the outer membrane factor (OMF) (TC 1.B.17) family.</text>
</comment>
<dbReference type="PANTHER" id="PTHR30026">
    <property type="entry name" value="OUTER MEMBRANE PROTEIN TOLC"/>
    <property type="match status" value="1"/>
</dbReference>
<keyword evidence="9" id="KW-0732">Signal</keyword>
<dbReference type="InterPro" id="IPR010130">
    <property type="entry name" value="T1SS_OMP_TolC"/>
</dbReference>
<keyword evidence="4" id="KW-1134">Transmembrane beta strand</keyword>
<accession>A0A3M0ADX0</accession>
<dbReference type="InterPro" id="IPR003423">
    <property type="entry name" value="OMP_efflux"/>
</dbReference>
<organism evidence="10 11">
    <name type="scientific">Umboniibacter marinipuniceus</name>
    <dbReference type="NCBI Taxonomy" id="569599"/>
    <lineage>
        <taxon>Bacteria</taxon>
        <taxon>Pseudomonadati</taxon>
        <taxon>Pseudomonadota</taxon>
        <taxon>Gammaproteobacteria</taxon>
        <taxon>Cellvibrionales</taxon>
        <taxon>Cellvibrionaceae</taxon>
        <taxon>Umboniibacter</taxon>
    </lineage>
</organism>
<gene>
    <name evidence="10" type="ORF">DFR27_0273</name>
</gene>
<sequence length="452" mass="49150">MALKRKALATALLVSLSPLSLAGDLIEVYQRALENDPTLRAAQATYRANIEQENISFSSLLPQVNASANYTMTDRESDDGTNITPSQSDSYGWSVSASQTVFDANRWFSFRSAEFTTASAEAQFAADQQDLIVRVVQAYLDVLRAVSDLETSKAEETALTRQYEQTQQRYDVGLIAITDVYEARSTLDGVIANRIQLEGQVAIKFEALEAITGQPESSVAPLMSEFPITQPVPSSPTPWVAASLENNLDLRVSMAQMNAAERTASATSWNRGPKATLSADYGQSTSEVELPTAGDTDTDGWSATLSVSMPLFAGGGLNASSRRAHEQFNVAKERHVGTQRAVTQQARSSYLTATTGVATVDARQQAIISAQSSLDATQAGYEVGTRNIVDVLNAQQALFRAQSNFSNARFDYIISLLQLKQVAGSLSPEDIQRLNDWLDAENQLNRVDLSTY</sequence>
<dbReference type="InterPro" id="IPR051906">
    <property type="entry name" value="TolC-like"/>
</dbReference>
<name>A0A3M0ADX0_9GAMM</name>
<keyword evidence="7" id="KW-0998">Cell outer membrane</keyword>
<comment type="caution">
    <text evidence="10">The sequence shown here is derived from an EMBL/GenBank/DDBJ whole genome shotgun (WGS) entry which is preliminary data.</text>
</comment>
<evidence type="ECO:0000256" key="4">
    <source>
        <dbReference type="ARBA" id="ARBA00022452"/>
    </source>
</evidence>
<feature type="region of interest" description="Disordered" evidence="8">
    <location>
        <begin position="72"/>
        <end position="91"/>
    </location>
</feature>
<evidence type="ECO:0000256" key="8">
    <source>
        <dbReference type="SAM" id="MobiDB-lite"/>
    </source>
</evidence>
<dbReference type="AlphaFoldDB" id="A0A3M0ADX0"/>
<keyword evidence="3" id="KW-0813">Transport</keyword>
<comment type="subcellular location">
    <subcellularLocation>
        <location evidence="1">Cell outer membrane</location>
    </subcellularLocation>
</comment>
<feature type="compositionally biased region" description="Polar residues" evidence="8">
    <location>
        <begin position="80"/>
        <end position="91"/>
    </location>
</feature>
<feature type="signal peptide" evidence="9">
    <location>
        <begin position="1"/>
        <end position="22"/>
    </location>
</feature>
<dbReference type="GO" id="GO:1990281">
    <property type="term" value="C:efflux pump complex"/>
    <property type="evidence" value="ECO:0007669"/>
    <property type="project" value="TreeGrafter"/>
</dbReference>
<evidence type="ECO:0000256" key="2">
    <source>
        <dbReference type="ARBA" id="ARBA00007613"/>
    </source>
</evidence>
<keyword evidence="5" id="KW-0812">Transmembrane</keyword>
<feature type="chain" id="PRO_5018265038" evidence="9">
    <location>
        <begin position="23"/>
        <end position="452"/>
    </location>
</feature>
<evidence type="ECO:0000256" key="7">
    <source>
        <dbReference type="ARBA" id="ARBA00023237"/>
    </source>
</evidence>
<dbReference type="Proteomes" id="UP000267187">
    <property type="component" value="Unassembled WGS sequence"/>
</dbReference>
<dbReference type="OrthoDB" id="9813458at2"/>
<evidence type="ECO:0000313" key="11">
    <source>
        <dbReference type="Proteomes" id="UP000267187"/>
    </source>
</evidence>
<evidence type="ECO:0000256" key="1">
    <source>
        <dbReference type="ARBA" id="ARBA00004442"/>
    </source>
</evidence>
<evidence type="ECO:0000256" key="9">
    <source>
        <dbReference type="SAM" id="SignalP"/>
    </source>
</evidence>
<dbReference type="SUPFAM" id="SSF56954">
    <property type="entry name" value="Outer membrane efflux proteins (OEP)"/>
    <property type="match status" value="1"/>
</dbReference>
<keyword evidence="6" id="KW-0472">Membrane</keyword>
<feature type="region of interest" description="Disordered" evidence="8">
    <location>
        <begin position="263"/>
        <end position="297"/>
    </location>
</feature>
<proteinExistence type="inferred from homology"/>
<evidence type="ECO:0000256" key="6">
    <source>
        <dbReference type="ARBA" id="ARBA00023136"/>
    </source>
</evidence>
<dbReference type="RefSeq" id="WP_121875664.1">
    <property type="nucleotide sequence ID" value="NZ_REFJ01000001.1"/>
</dbReference>
<reference evidence="10 11" key="1">
    <citation type="submission" date="2018-10" db="EMBL/GenBank/DDBJ databases">
        <title>Genomic Encyclopedia of Type Strains, Phase IV (KMG-IV): sequencing the most valuable type-strain genomes for metagenomic binning, comparative biology and taxonomic classification.</title>
        <authorList>
            <person name="Goeker M."/>
        </authorList>
    </citation>
    <scope>NUCLEOTIDE SEQUENCE [LARGE SCALE GENOMIC DNA]</scope>
    <source>
        <strain evidence="10 11">DSM 25080</strain>
    </source>
</reference>
<evidence type="ECO:0000256" key="3">
    <source>
        <dbReference type="ARBA" id="ARBA00022448"/>
    </source>
</evidence>
<protein>
    <submittedName>
        <fullName evidence="10">Outer membrane protein</fullName>
    </submittedName>
</protein>
<dbReference type="EMBL" id="REFJ01000001">
    <property type="protein sequence ID" value="RMA82324.1"/>
    <property type="molecule type" value="Genomic_DNA"/>
</dbReference>